<feature type="non-terminal residue" evidence="1">
    <location>
        <position position="1"/>
    </location>
</feature>
<sequence length="84" mass="8996">SPGARPYTPAGMEPLKQACSSCTTSALGASSTKRAPLRSAATSTRASSCTWPRCHRSIGMWIIVDLLPTPPLGYCFRCRHSSIQ</sequence>
<evidence type="ECO:0000313" key="2">
    <source>
        <dbReference type="Proteomes" id="UP001642484"/>
    </source>
</evidence>
<name>A0ABP0K1G5_9DINO</name>
<reference evidence="1 2" key="1">
    <citation type="submission" date="2024-02" db="EMBL/GenBank/DDBJ databases">
        <authorList>
            <person name="Chen Y."/>
            <person name="Shah S."/>
            <person name="Dougan E. K."/>
            <person name="Thang M."/>
            <person name="Chan C."/>
        </authorList>
    </citation>
    <scope>NUCLEOTIDE SEQUENCE [LARGE SCALE GENOMIC DNA]</scope>
</reference>
<comment type="caution">
    <text evidence="1">The sequence shown here is derived from an EMBL/GenBank/DDBJ whole genome shotgun (WGS) entry which is preliminary data.</text>
</comment>
<dbReference type="Proteomes" id="UP001642484">
    <property type="component" value="Unassembled WGS sequence"/>
</dbReference>
<accession>A0ABP0K1G5</accession>
<dbReference type="EMBL" id="CAXAMN010007147">
    <property type="protein sequence ID" value="CAK9020607.1"/>
    <property type="molecule type" value="Genomic_DNA"/>
</dbReference>
<evidence type="ECO:0000313" key="1">
    <source>
        <dbReference type="EMBL" id="CAK9020607.1"/>
    </source>
</evidence>
<proteinExistence type="predicted"/>
<keyword evidence="2" id="KW-1185">Reference proteome</keyword>
<organism evidence="1 2">
    <name type="scientific">Durusdinium trenchii</name>
    <dbReference type="NCBI Taxonomy" id="1381693"/>
    <lineage>
        <taxon>Eukaryota</taxon>
        <taxon>Sar</taxon>
        <taxon>Alveolata</taxon>
        <taxon>Dinophyceae</taxon>
        <taxon>Suessiales</taxon>
        <taxon>Symbiodiniaceae</taxon>
        <taxon>Durusdinium</taxon>
    </lineage>
</organism>
<feature type="non-terminal residue" evidence="1">
    <location>
        <position position="84"/>
    </location>
</feature>
<protein>
    <submittedName>
        <fullName evidence="1">Uncharacterized protein</fullName>
    </submittedName>
</protein>
<gene>
    <name evidence="1" type="ORF">CCMP2556_LOCUS14122</name>
</gene>